<evidence type="ECO:0000313" key="4">
    <source>
        <dbReference type="EMBL" id="TDA74923.1"/>
    </source>
</evidence>
<dbReference type="EMBL" id="SLTU01000001">
    <property type="protein sequence ID" value="TDA74923.1"/>
    <property type="molecule type" value="Genomic_DNA"/>
</dbReference>
<evidence type="ECO:0000313" key="6">
    <source>
        <dbReference type="Proteomes" id="UP000481700"/>
    </source>
</evidence>
<reference evidence="3" key="3">
    <citation type="submission" date="2021-06" db="EMBL/GenBank/DDBJ databases">
        <title>Collection of gut derived symbiotic bacterial strains cultured from healthy donors.</title>
        <authorList>
            <person name="Lin H."/>
            <person name="Littmann E."/>
            <person name="Pamer E.G."/>
        </authorList>
    </citation>
    <scope>NUCLEOTIDE SEQUENCE</scope>
    <source>
        <strain evidence="3">MSK.5.10</strain>
    </source>
</reference>
<proteinExistence type="predicted"/>
<gene>
    <name evidence="4" type="ORF">E1I98_00125</name>
    <name evidence="2" type="ORF">F2Z07_21230</name>
    <name evidence="3" type="ORF">KSU80_00500</name>
</gene>
<dbReference type="RefSeq" id="WP_022186081.1">
    <property type="nucleotide sequence ID" value="NZ_CAXSRD010000006.1"/>
</dbReference>
<reference evidence="4 5" key="2">
    <citation type="journal article" date="2019" name="Nat. Microbiol.">
        <title>Genomic variation and strain-specific functional adaptation in the human gut microbiome during early life.</title>
        <authorList>
            <person name="Vatanen T."/>
            <person name="Plichta D.R."/>
            <person name="Somani J."/>
            <person name="Munch P.C."/>
            <person name="Arthur T.D."/>
            <person name="Hall A.B."/>
            <person name="Rudolf S."/>
            <person name="Oakeley E.J."/>
            <person name="Ke X."/>
            <person name="Young R.A."/>
            <person name="Haiser H.J."/>
            <person name="Kolde R."/>
            <person name="Yassour M."/>
            <person name="Luopajarvi K."/>
            <person name="Siljander H."/>
            <person name="Virtanen S.M."/>
            <person name="Ilonen J."/>
            <person name="Uibo R."/>
            <person name="Tillmann V."/>
            <person name="Mokurov S."/>
            <person name="Dorshakova N."/>
            <person name="Porter J.A."/>
            <person name="McHardy A.C."/>
            <person name="Lahdesmaki H."/>
            <person name="Vlamakis H."/>
            <person name="Huttenhower C."/>
            <person name="Knip M."/>
            <person name="Xavier R.J."/>
        </authorList>
    </citation>
    <scope>NUCLEOTIDE SEQUENCE [LARGE SCALE GENOMIC DNA]</scope>
    <source>
        <strain evidence="4 5">RJX1047</strain>
    </source>
</reference>
<evidence type="ECO:0008006" key="7">
    <source>
        <dbReference type="Google" id="ProtNLM"/>
    </source>
</evidence>
<evidence type="ECO:0000313" key="2">
    <source>
        <dbReference type="EMBL" id="KAA5314251.1"/>
    </source>
</evidence>
<evidence type="ECO:0000256" key="1">
    <source>
        <dbReference type="SAM" id="SignalP"/>
    </source>
</evidence>
<sequence>MLHKIPLFFLFFFLFSSSLLAQDNEKFANMACRFIGCNRSVLHCELQQKQILVIRTSDGKELKLLCVWFPQTRGDAYELDEVTASLREKADNVLIGYGQAPGNPMFCYCLQAKKISKKIKKGEWEKYKIPLSLCDYRFGYTALSFKRKKIDKLPLPDSF</sequence>
<comment type="caution">
    <text evidence="2">The sequence shown here is derived from an EMBL/GenBank/DDBJ whole genome shotgun (WGS) entry which is preliminary data.</text>
</comment>
<feature type="signal peptide" evidence="1">
    <location>
        <begin position="1"/>
        <end position="21"/>
    </location>
</feature>
<evidence type="ECO:0000313" key="5">
    <source>
        <dbReference type="Proteomes" id="UP000294527"/>
    </source>
</evidence>
<dbReference type="EMBL" id="VVZV01000038">
    <property type="protein sequence ID" value="KAA5314251.1"/>
    <property type="molecule type" value="Genomic_DNA"/>
</dbReference>
<keyword evidence="1" id="KW-0732">Signal</keyword>
<dbReference type="Proteomes" id="UP000481700">
    <property type="component" value="Unassembled WGS sequence"/>
</dbReference>
<dbReference type="EMBL" id="JAHOAX010000001">
    <property type="protein sequence ID" value="MBV3121673.1"/>
    <property type="molecule type" value="Genomic_DNA"/>
</dbReference>
<reference evidence="2 6" key="1">
    <citation type="journal article" date="2019" name="Nat. Med.">
        <title>A library of human gut bacterial isolates paired with longitudinal multiomics data enables mechanistic microbiome research.</title>
        <authorList>
            <person name="Poyet M."/>
            <person name="Groussin M."/>
            <person name="Gibbons S.M."/>
            <person name="Avila-Pacheco J."/>
            <person name="Jiang X."/>
            <person name="Kearney S.M."/>
            <person name="Perrotta A.R."/>
            <person name="Berdy B."/>
            <person name="Zhao S."/>
            <person name="Lieberman T.D."/>
            <person name="Swanson P.K."/>
            <person name="Smith M."/>
            <person name="Roesemann S."/>
            <person name="Alexander J.E."/>
            <person name="Rich S.A."/>
            <person name="Livny J."/>
            <person name="Vlamakis H."/>
            <person name="Clish C."/>
            <person name="Bullock K."/>
            <person name="Deik A."/>
            <person name="Scott J."/>
            <person name="Pierce K.A."/>
            <person name="Xavier R.J."/>
            <person name="Alm E.J."/>
        </authorList>
    </citation>
    <scope>NUCLEOTIDE SEQUENCE [LARGE SCALE GENOMIC DNA]</scope>
    <source>
        <strain evidence="2 6">BIOML-A25</strain>
    </source>
</reference>
<organism evidence="2 6">
    <name type="scientific">Phocaeicola dorei</name>
    <dbReference type="NCBI Taxonomy" id="357276"/>
    <lineage>
        <taxon>Bacteria</taxon>
        <taxon>Pseudomonadati</taxon>
        <taxon>Bacteroidota</taxon>
        <taxon>Bacteroidia</taxon>
        <taxon>Bacteroidales</taxon>
        <taxon>Bacteroidaceae</taxon>
        <taxon>Phocaeicola</taxon>
    </lineage>
</organism>
<accession>A0A4R4H6V1</accession>
<name>A0A4R4H6V1_9BACT</name>
<feature type="chain" id="PRO_5043195008" description="DUF4952 domain-containing protein" evidence="1">
    <location>
        <begin position="22"/>
        <end position="159"/>
    </location>
</feature>
<protein>
    <recommendedName>
        <fullName evidence="7">DUF4952 domain-containing protein</fullName>
    </recommendedName>
</protein>
<dbReference type="Proteomes" id="UP000294527">
    <property type="component" value="Unassembled WGS sequence"/>
</dbReference>
<evidence type="ECO:0000313" key="3">
    <source>
        <dbReference type="EMBL" id="MBV3121673.1"/>
    </source>
</evidence>
<dbReference type="Proteomes" id="UP000777173">
    <property type="component" value="Unassembled WGS sequence"/>
</dbReference>
<dbReference type="AlphaFoldDB" id="A0A4R4H6V1"/>